<dbReference type="SUPFAM" id="SSF55729">
    <property type="entry name" value="Acyl-CoA N-acyltransferases (Nat)"/>
    <property type="match status" value="1"/>
</dbReference>
<evidence type="ECO:0000259" key="3">
    <source>
        <dbReference type="PROSITE" id="PS51186"/>
    </source>
</evidence>
<proteinExistence type="predicted"/>
<dbReference type="CDD" id="cd04301">
    <property type="entry name" value="NAT_SF"/>
    <property type="match status" value="1"/>
</dbReference>
<dbReference type="PANTHER" id="PTHR43877:SF2">
    <property type="entry name" value="AMINOALKYLPHOSPHONATE N-ACETYLTRANSFERASE-RELATED"/>
    <property type="match status" value="1"/>
</dbReference>
<dbReference type="Pfam" id="PF00583">
    <property type="entry name" value="Acetyltransf_1"/>
    <property type="match status" value="1"/>
</dbReference>
<feature type="domain" description="N-acetyltransferase" evidence="3">
    <location>
        <begin position="1"/>
        <end position="146"/>
    </location>
</feature>
<evidence type="ECO:0000256" key="2">
    <source>
        <dbReference type="ARBA" id="ARBA00023315"/>
    </source>
</evidence>
<dbReference type="Gene3D" id="3.40.630.30">
    <property type="match status" value="1"/>
</dbReference>
<dbReference type="GO" id="GO:0016747">
    <property type="term" value="F:acyltransferase activity, transferring groups other than amino-acyl groups"/>
    <property type="evidence" value="ECO:0007669"/>
    <property type="project" value="InterPro"/>
</dbReference>
<dbReference type="PROSITE" id="PS51186">
    <property type="entry name" value="GNAT"/>
    <property type="match status" value="1"/>
</dbReference>
<comment type="caution">
    <text evidence="4">The sequence shown here is derived from an EMBL/GenBank/DDBJ whole genome shotgun (WGS) entry which is preliminary data.</text>
</comment>
<keyword evidence="1 4" id="KW-0808">Transferase</keyword>
<keyword evidence="2" id="KW-0012">Acyltransferase</keyword>
<dbReference type="InterPro" id="IPR050832">
    <property type="entry name" value="Bact_Acetyltransf"/>
</dbReference>
<gene>
    <name evidence="4" type="ORF">ENO59_04800</name>
</gene>
<dbReference type="AlphaFoldDB" id="A0A7V2B024"/>
<dbReference type="InterPro" id="IPR016181">
    <property type="entry name" value="Acyl_CoA_acyltransferase"/>
</dbReference>
<protein>
    <submittedName>
        <fullName evidence="4">GNAT family N-acetyltransferase</fullName>
    </submittedName>
</protein>
<organism evidence="4">
    <name type="scientific">Rhodothermus marinus</name>
    <name type="common">Rhodothermus obamensis</name>
    <dbReference type="NCBI Taxonomy" id="29549"/>
    <lineage>
        <taxon>Bacteria</taxon>
        <taxon>Pseudomonadati</taxon>
        <taxon>Rhodothermota</taxon>
        <taxon>Rhodothermia</taxon>
        <taxon>Rhodothermales</taxon>
        <taxon>Rhodothermaceae</taxon>
        <taxon>Rhodothermus</taxon>
    </lineage>
</organism>
<accession>A0A7V2B024</accession>
<name>A0A7V2B024_RHOMR</name>
<evidence type="ECO:0000313" key="4">
    <source>
        <dbReference type="EMBL" id="HER95819.1"/>
    </source>
</evidence>
<evidence type="ECO:0000256" key="1">
    <source>
        <dbReference type="ARBA" id="ARBA00022679"/>
    </source>
</evidence>
<dbReference type="PANTHER" id="PTHR43877">
    <property type="entry name" value="AMINOALKYLPHOSPHONATE N-ACETYLTRANSFERASE-RELATED-RELATED"/>
    <property type="match status" value="1"/>
</dbReference>
<dbReference type="InterPro" id="IPR000182">
    <property type="entry name" value="GNAT_dom"/>
</dbReference>
<sequence length="146" mass="17046">MRIRLARNAHEVARCFPVLTQLRPHLSPEDFAQRLPRLRRQGYRLAYLEDRGHVCAVAGFRILEMWSRGRFLYVDDLVTEASQRSRGYGAALLAWLVQYARRHGCQRLDLDSGVERSAAHRFYERCGLQVVALHFAQPIRKDDREP</sequence>
<dbReference type="EMBL" id="DSGB01000004">
    <property type="protein sequence ID" value="HER95819.1"/>
    <property type="molecule type" value="Genomic_DNA"/>
</dbReference>
<reference evidence="4" key="1">
    <citation type="journal article" date="2020" name="mSystems">
        <title>Genome- and Community-Level Interaction Insights into Carbon Utilization and Element Cycling Functions of Hydrothermarchaeota in Hydrothermal Sediment.</title>
        <authorList>
            <person name="Zhou Z."/>
            <person name="Liu Y."/>
            <person name="Xu W."/>
            <person name="Pan J."/>
            <person name="Luo Z.H."/>
            <person name="Li M."/>
        </authorList>
    </citation>
    <scope>NUCLEOTIDE SEQUENCE [LARGE SCALE GENOMIC DNA]</scope>
    <source>
        <strain evidence="4">SpSt-143</strain>
    </source>
</reference>